<sequence>MKTGFDVIRRAFFYWQFLAAFVLPAWLFIGWGLFGGSGWGFVGLLVTAPIVFIALLVIALIVYARPLVRQTRMVSWKDVLLYLVLHGAVIGLGFFGPSTTFFVVLAVLTAIVAFWLTLWELLTDSARSMRETMDAFEQAAQPPGQGPGVPPRAPGQGSTGSTRRPGDDPDVIIIHEVRD</sequence>
<dbReference type="OrthoDB" id="5115907at2"/>
<keyword evidence="2" id="KW-1133">Transmembrane helix</keyword>
<accession>A0A4Q8ALE3</accession>
<reference evidence="3 4" key="1">
    <citation type="submission" date="2019-02" db="EMBL/GenBank/DDBJ databases">
        <title>Sequencing the genomes of 1000 actinobacteria strains.</title>
        <authorList>
            <person name="Klenk H.-P."/>
        </authorList>
    </citation>
    <scope>NUCLEOTIDE SEQUENCE [LARGE SCALE GENOMIC DNA]</scope>
    <source>
        <strain evidence="3 4">DSM 18319</strain>
    </source>
</reference>
<organism evidence="3 4">
    <name type="scientific">Microterricola gilva</name>
    <dbReference type="NCBI Taxonomy" id="393267"/>
    <lineage>
        <taxon>Bacteria</taxon>
        <taxon>Bacillati</taxon>
        <taxon>Actinomycetota</taxon>
        <taxon>Actinomycetes</taxon>
        <taxon>Micrococcales</taxon>
        <taxon>Microbacteriaceae</taxon>
        <taxon>Microterricola</taxon>
    </lineage>
</organism>
<evidence type="ECO:0000313" key="4">
    <source>
        <dbReference type="Proteomes" id="UP000291483"/>
    </source>
</evidence>
<gene>
    <name evidence="3" type="ORF">EV379_1081</name>
</gene>
<feature type="transmembrane region" description="Helical" evidence="2">
    <location>
        <begin position="12"/>
        <end position="34"/>
    </location>
</feature>
<proteinExistence type="predicted"/>
<dbReference type="Proteomes" id="UP000291483">
    <property type="component" value="Unassembled WGS sequence"/>
</dbReference>
<dbReference type="EMBL" id="SHLC01000001">
    <property type="protein sequence ID" value="RZU64773.1"/>
    <property type="molecule type" value="Genomic_DNA"/>
</dbReference>
<keyword evidence="2" id="KW-0812">Transmembrane</keyword>
<feature type="compositionally biased region" description="Pro residues" evidence="1">
    <location>
        <begin position="144"/>
        <end position="153"/>
    </location>
</feature>
<evidence type="ECO:0000256" key="2">
    <source>
        <dbReference type="SAM" id="Phobius"/>
    </source>
</evidence>
<keyword evidence="2" id="KW-0472">Membrane</keyword>
<dbReference type="AlphaFoldDB" id="A0A4Q8ALE3"/>
<feature type="region of interest" description="Disordered" evidence="1">
    <location>
        <begin position="137"/>
        <end position="171"/>
    </location>
</feature>
<evidence type="ECO:0000256" key="1">
    <source>
        <dbReference type="SAM" id="MobiDB-lite"/>
    </source>
</evidence>
<feature type="transmembrane region" description="Helical" evidence="2">
    <location>
        <begin position="40"/>
        <end position="64"/>
    </location>
</feature>
<protein>
    <submittedName>
        <fullName evidence="3">Uncharacterized protein</fullName>
    </submittedName>
</protein>
<feature type="transmembrane region" description="Helical" evidence="2">
    <location>
        <begin position="76"/>
        <end position="95"/>
    </location>
</feature>
<keyword evidence="4" id="KW-1185">Reference proteome</keyword>
<dbReference type="RefSeq" id="WP_130505218.1">
    <property type="nucleotide sequence ID" value="NZ_SHLC01000001.1"/>
</dbReference>
<comment type="caution">
    <text evidence="3">The sequence shown here is derived from an EMBL/GenBank/DDBJ whole genome shotgun (WGS) entry which is preliminary data.</text>
</comment>
<feature type="transmembrane region" description="Helical" evidence="2">
    <location>
        <begin position="101"/>
        <end position="122"/>
    </location>
</feature>
<evidence type="ECO:0000313" key="3">
    <source>
        <dbReference type="EMBL" id="RZU64773.1"/>
    </source>
</evidence>
<name>A0A4Q8ALE3_9MICO</name>